<dbReference type="PROSITE" id="PS00338">
    <property type="entry name" value="SOMATOTROPIN_2"/>
    <property type="match status" value="1"/>
</dbReference>
<evidence type="ECO:0000313" key="7">
    <source>
        <dbReference type="EMBL" id="KAG2455776.1"/>
    </source>
</evidence>
<dbReference type="GO" id="GO:0005615">
    <property type="term" value="C:extracellular space"/>
    <property type="evidence" value="ECO:0007669"/>
    <property type="project" value="TreeGrafter"/>
</dbReference>
<organism evidence="7 8">
    <name type="scientific">Polypterus senegalus</name>
    <name type="common">Senegal bichir</name>
    <dbReference type="NCBI Taxonomy" id="55291"/>
    <lineage>
        <taxon>Eukaryota</taxon>
        <taxon>Metazoa</taxon>
        <taxon>Chordata</taxon>
        <taxon>Craniata</taxon>
        <taxon>Vertebrata</taxon>
        <taxon>Euteleostomi</taxon>
        <taxon>Actinopterygii</taxon>
        <taxon>Polypteriformes</taxon>
        <taxon>Polypteridae</taxon>
        <taxon>Polypterus</taxon>
    </lineage>
</organism>
<evidence type="ECO:0000256" key="1">
    <source>
        <dbReference type="ARBA" id="ARBA00004613"/>
    </source>
</evidence>
<keyword evidence="5" id="KW-1015">Disulfide bond</keyword>
<dbReference type="GO" id="GO:0031667">
    <property type="term" value="P:response to nutrient levels"/>
    <property type="evidence" value="ECO:0007669"/>
    <property type="project" value="TreeGrafter"/>
</dbReference>
<comment type="subcellular location">
    <subcellularLocation>
        <location evidence="1 6">Secreted</location>
    </subcellularLocation>
</comment>
<keyword evidence="3" id="KW-0964">Secreted</keyword>
<feature type="non-terminal residue" evidence="7">
    <location>
        <position position="313"/>
    </location>
</feature>
<dbReference type="SUPFAM" id="SSF47266">
    <property type="entry name" value="4-helical cytokines"/>
    <property type="match status" value="1"/>
</dbReference>
<dbReference type="GO" id="GO:0008284">
    <property type="term" value="P:positive regulation of cell population proliferation"/>
    <property type="evidence" value="ECO:0007669"/>
    <property type="project" value="TreeGrafter"/>
</dbReference>
<dbReference type="InterPro" id="IPR009079">
    <property type="entry name" value="4_helix_cytokine-like_core"/>
</dbReference>
<dbReference type="PRINTS" id="PR00836">
    <property type="entry name" value="SOMATOTROPIN"/>
</dbReference>
<comment type="caution">
    <text evidence="7">The sequence shown here is derived from an EMBL/GenBank/DDBJ whole genome shotgun (WGS) entry which is preliminary data.</text>
</comment>
<dbReference type="InterPro" id="IPR018116">
    <property type="entry name" value="Somatotropin_CS"/>
</dbReference>
<name>A0A8X8BIS6_POLSE</name>
<evidence type="ECO:0000256" key="6">
    <source>
        <dbReference type="RuleBase" id="RU003618"/>
    </source>
</evidence>
<sequence>MPPLGLEEAHTLLWSSKASQPGSSPGRQPHGINRHRGATWQWPRVPTGLGFQALYPRPPTEPGRTPPLGLEEAHALLWSSKVSRPATTWDKLASGRRLAVATGPYRAGLPSPLPAAPTEPGRMPPRVLMTMLVTSMPPHWVTSPQPLCGAGSCQPILVTDLLDRAAKVSHRLHALSTAASNDLQEDLLTMVALLLKSWGTPLLYLVKEAQELPHPANDALLWKMAELSQQTENLARGIDKILNKLDPTGFHSFSNDLISPWSGGPGLEMGSDKKSHLLNFHFLLSCFRRDSNKIDSFVKLLRCRATKMHPESC</sequence>
<dbReference type="EMBL" id="JAATIS010009265">
    <property type="protein sequence ID" value="KAG2455776.1"/>
    <property type="molecule type" value="Genomic_DNA"/>
</dbReference>
<dbReference type="AlphaFoldDB" id="A0A8X8BIS6"/>
<keyword evidence="8" id="KW-1185">Reference proteome</keyword>
<dbReference type="GO" id="GO:0046427">
    <property type="term" value="P:positive regulation of receptor signaling pathway via JAK-STAT"/>
    <property type="evidence" value="ECO:0007669"/>
    <property type="project" value="TreeGrafter"/>
</dbReference>
<protein>
    <submittedName>
        <fullName evidence="7">PRL protein</fullName>
    </submittedName>
</protein>
<feature type="non-terminal residue" evidence="7">
    <location>
        <position position="1"/>
    </location>
</feature>
<reference evidence="7 8" key="1">
    <citation type="journal article" date="2021" name="Cell">
        <title>Tracing the genetic footprints of vertebrate landing in non-teleost ray-finned fishes.</title>
        <authorList>
            <person name="Bi X."/>
            <person name="Wang K."/>
            <person name="Yang L."/>
            <person name="Pan H."/>
            <person name="Jiang H."/>
            <person name="Wei Q."/>
            <person name="Fang M."/>
            <person name="Yu H."/>
            <person name="Zhu C."/>
            <person name="Cai Y."/>
            <person name="He Y."/>
            <person name="Gan X."/>
            <person name="Zeng H."/>
            <person name="Yu D."/>
            <person name="Zhu Y."/>
            <person name="Jiang H."/>
            <person name="Qiu Q."/>
            <person name="Yang H."/>
            <person name="Zhang Y.E."/>
            <person name="Wang W."/>
            <person name="Zhu M."/>
            <person name="He S."/>
            <person name="Zhang G."/>
        </authorList>
    </citation>
    <scope>NUCLEOTIDE SEQUENCE [LARGE SCALE GENOMIC DNA]</scope>
    <source>
        <strain evidence="7">Bchr_013</strain>
    </source>
</reference>
<evidence type="ECO:0000256" key="2">
    <source>
        <dbReference type="ARBA" id="ARBA00008474"/>
    </source>
</evidence>
<dbReference type="Pfam" id="PF00103">
    <property type="entry name" value="Hormone_1"/>
    <property type="match status" value="1"/>
</dbReference>
<evidence type="ECO:0000256" key="3">
    <source>
        <dbReference type="ARBA" id="ARBA00022525"/>
    </source>
</evidence>
<comment type="similarity">
    <text evidence="2 6">Belongs to the somatotropin/prolactin family.</text>
</comment>
<dbReference type="Proteomes" id="UP000886611">
    <property type="component" value="Unassembled WGS sequence"/>
</dbReference>
<dbReference type="Gene3D" id="1.20.1250.10">
    <property type="match status" value="1"/>
</dbReference>
<dbReference type="GO" id="GO:0005179">
    <property type="term" value="F:hormone activity"/>
    <property type="evidence" value="ECO:0007669"/>
    <property type="project" value="UniProtKB-KW"/>
</dbReference>
<keyword evidence="4 6" id="KW-0372">Hormone</keyword>
<accession>A0A8X8BIS6</accession>
<dbReference type="PANTHER" id="PTHR11417:SF5">
    <property type="entry name" value="PROLACTIN"/>
    <property type="match status" value="1"/>
</dbReference>
<gene>
    <name evidence="7" type="primary">Prl_1</name>
    <name evidence="7" type="ORF">GTO96_0007433</name>
</gene>
<dbReference type="InterPro" id="IPR001400">
    <property type="entry name" value="Somatotropin/Prolactin"/>
</dbReference>
<evidence type="ECO:0000256" key="4">
    <source>
        <dbReference type="ARBA" id="ARBA00022702"/>
    </source>
</evidence>
<proteinExistence type="inferred from homology"/>
<evidence type="ECO:0000256" key="5">
    <source>
        <dbReference type="ARBA" id="ARBA00023157"/>
    </source>
</evidence>
<evidence type="ECO:0000313" key="8">
    <source>
        <dbReference type="Proteomes" id="UP000886611"/>
    </source>
</evidence>
<dbReference type="PANTHER" id="PTHR11417">
    <property type="entry name" value="SOMATOTROPIN,PROLACTIN"/>
    <property type="match status" value="1"/>
</dbReference>